<comment type="caution">
    <text evidence="5">The sequence shown here is derived from an EMBL/GenBank/DDBJ whole genome shotgun (WGS) entry which is preliminary data.</text>
</comment>
<evidence type="ECO:0000256" key="3">
    <source>
        <dbReference type="ARBA" id="ARBA00022737"/>
    </source>
</evidence>
<dbReference type="GO" id="GO:0048471">
    <property type="term" value="C:perinuclear region of cytoplasm"/>
    <property type="evidence" value="ECO:0007669"/>
    <property type="project" value="TreeGrafter"/>
</dbReference>
<dbReference type="Gene3D" id="3.80.10.10">
    <property type="entry name" value="Ribonuclease Inhibitor"/>
    <property type="match status" value="2"/>
</dbReference>
<reference evidence="5" key="1">
    <citation type="submission" date="2023-06" db="EMBL/GenBank/DDBJ databases">
        <title>Survivors Of The Sea: Transcriptome response of Skeletonema marinoi to long-term dormancy.</title>
        <authorList>
            <person name="Pinder M.I.M."/>
            <person name="Kourtchenko O."/>
            <person name="Robertson E.K."/>
            <person name="Larsson T."/>
            <person name="Maumus F."/>
            <person name="Osuna-Cruz C.M."/>
            <person name="Vancaester E."/>
            <person name="Stenow R."/>
            <person name="Vandepoele K."/>
            <person name="Ploug H."/>
            <person name="Bruchert V."/>
            <person name="Godhe A."/>
            <person name="Topel M."/>
        </authorList>
    </citation>
    <scope>NUCLEOTIDE SEQUENCE</scope>
    <source>
        <strain evidence="5">R05AC</strain>
    </source>
</reference>
<gene>
    <name evidence="5" type="ORF">QTG54_010605</name>
</gene>
<accession>A0AAD8Y4M5</accession>
<proteinExistence type="predicted"/>
<dbReference type="Pfam" id="PF13516">
    <property type="entry name" value="LRR_6"/>
    <property type="match status" value="3"/>
</dbReference>
<sequence length="516" mass="58236">MDNREERHRDYDQLARDVNLEDITSSQHNREVLRQLRDNDPELKSLIIESEEAEVGFEEDSWDLSAFVVKDGTDDIGWLGYFVSKSEVLQSLCIQYLPDGSIKEFIGWVNSNRSIQELSIEYDLGDDTIFNDLIPMCIKNNILNRIEITGVNIGRERARRLALVLNQQCDQKAPLWLQLKRNNLDAEGLRELATLLTTKLGHLCIAENQIGMNGGEVLGAVIRSKAFSQLTGLDIGRNNIGNEGVQVLAAELSKCTNIKNLNLSGNRAITAVGLGFISGLLGAENCRIESIDLSNMHIGDDGAEVLAAGLVGNQFLMELILRVYENDEYVSAGITDSGWSAFSKLLCNTSSINSTYMSNHTLAQICQYPLPPPYICKYLQLNAFQQHQNIDTAKIAKIKILLNHPDLDMEPFFQKQLKLLPHVMSWFQRARSCHSNSSPSGRVLTRTQSQKHVLSRELSAVYKFIRGMPMVAADGYCKYVLKTALKRKRKLQLMLQKAEEEEEWAQKRLKPEPEYD</sequence>
<keyword evidence="4" id="KW-0175">Coiled coil</keyword>
<evidence type="ECO:0000313" key="5">
    <source>
        <dbReference type="EMBL" id="KAK1738575.1"/>
    </source>
</evidence>
<dbReference type="GO" id="GO:0006913">
    <property type="term" value="P:nucleocytoplasmic transport"/>
    <property type="evidence" value="ECO:0007669"/>
    <property type="project" value="TreeGrafter"/>
</dbReference>
<dbReference type="PANTHER" id="PTHR24113:SF12">
    <property type="entry name" value="RAN GTPASE-ACTIVATING PROTEIN 1"/>
    <property type="match status" value="1"/>
</dbReference>
<name>A0AAD8Y4M5_9STRA</name>
<dbReference type="GO" id="GO:0005829">
    <property type="term" value="C:cytosol"/>
    <property type="evidence" value="ECO:0007669"/>
    <property type="project" value="TreeGrafter"/>
</dbReference>
<dbReference type="GO" id="GO:0005096">
    <property type="term" value="F:GTPase activator activity"/>
    <property type="evidence" value="ECO:0007669"/>
    <property type="project" value="UniProtKB-KW"/>
</dbReference>
<dbReference type="InterPro" id="IPR027038">
    <property type="entry name" value="RanGap"/>
</dbReference>
<organism evidence="5 6">
    <name type="scientific">Skeletonema marinoi</name>
    <dbReference type="NCBI Taxonomy" id="267567"/>
    <lineage>
        <taxon>Eukaryota</taxon>
        <taxon>Sar</taxon>
        <taxon>Stramenopiles</taxon>
        <taxon>Ochrophyta</taxon>
        <taxon>Bacillariophyta</taxon>
        <taxon>Coscinodiscophyceae</taxon>
        <taxon>Thalassiosirophycidae</taxon>
        <taxon>Thalassiosirales</taxon>
        <taxon>Skeletonemataceae</taxon>
        <taxon>Skeletonema</taxon>
        <taxon>Skeletonema marinoi-dohrnii complex</taxon>
    </lineage>
</organism>
<keyword evidence="2" id="KW-0433">Leucine-rich repeat</keyword>
<keyword evidence="3" id="KW-0677">Repeat</keyword>
<evidence type="ECO:0000256" key="1">
    <source>
        <dbReference type="ARBA" id="ARBA00022468"/>
    </source>
</evidence>
<evidence type="ECO:0000256" key="4">
    <source>
        <dbReference type="SAM" id="Coils"/>
    </source>
</evidence>
<evidence type="ECO:0000256" key="2">
    <source>
        <dbReference type="ARBA" id="ARBA00022614"/>
    </source>
</evidence>
<keyword evidence="6" id="KW-1185">Reference proteome</keyword>
<feature type="coiled-coil region" evidence="4">
    <location>
        <begin position="481"/>
        <end position="508"/>
    </location>
</feature>
<dbReference type="InterPro" id="IPR001611">
    <property type="entry name" value="Leu-rich_rpt"/>
</dbReference>
<protein>
    <submittedName>
        <fullName evidence="5">Leucine-rich repeat protein</fullName>
    </submittedName>
</protein>
<dbReference type="GO" id="GO:0005634">
    <property type="term" value="C:nucleus"/>
    <property type="evidence" value="ECO:0007669"/>
    <property type="project" value="TreeGrafter"/>
</dbReference>
<dbReference type="InterPro" id="IPR032675">
    <property type="entry name" value="LRR_dom_sf"/>
</dbReference>
<keyword evidence="1" id="KW-0343">GTPase activation</keyword>
<dbReference type="SMART" id="SM00368">
    <property type="entry name" value="LRR_RI"/>
    <property type="match status" value="3"/>
</dbReference>
<dbReference type="SUPFAM" id="SSF52047">
    <property type="entry name" value="RNI-like"/>
    <property type="match status" value="1"/>
</dbReference>
<dbReference type="AlphaFoldDB" id="A0AAD8Y4M5"/>
<dbReference type="Proteomes" id="UP001224775">
    <property type="component" value="Unassembled WGS sequence"/>
</dbReference>
<evidence type="ECO:0000313" key="6">
    <source>
        <dbReference type="Proteomes" id="UP001224775"/>
    </source>
</evidence>
<dbReference type="GO" id="GO:0031267">
    <property type="term" value="F:small GTPase binding"/>
    <property type="evidence" value="ECO:0007669"/>
    <property type="project" value="TreeGrafter"/>
</dbReference>
<dbReference type="PANTHER" id="PTHR24113">
    <property type="entry name" value="RAN GTPASE-ACTIVATING PROTEIN 1"/>
    <property type="match status" value="1"/>
</dbReference>
<dbReference type="EMBL" id="JATAAI010000020">
    <property type="protein sequence ID" value="KAK1738575.1"/>
    <property type="molecule type" value="Genomic_DNA"/>
</dbReference>